<name>A0A6L6ILW0_9ENTR</name>
<evidence type="ECO:0000256" key="1">
    <source>
        <dbReference type="ARBA" id="ARBA00004651"/>
    </source>
</evidence>
<feature type="transmembrane region" description="Helical" evidence="13">
    <location>
        <begin position="147"/>
        <end position="165"/>
    </location>
</feature>
<dbReference type="Proteomes" id="UP000477739">
    <property type="component" value="Unassembled WGS sequence"/>
</dbReference>
<dbReference type="InterPro" id="IPR004671">
    <property type="entry name" value="Na+/H+_antiporter_NhaB"/>
</dbReference>
<proteinExistence type="inferred from homology"/>
<feature type="transmembrane region" description="Helical" evidence="13">
    <location>
        <begin position="299"/>
        <end position="331"/>
    </location>
</feature>
<evidence type="ECO:0000256" key="9">
    <source>
        <dbReference type="ARBA" id="ARBA00023053"/>
    </source>
</evidence>
<evidence type="ECO:0000256" key="13">
    <source>
        <dbReference type="HAMAP-Rule" id="MF_01599"/>
    </source>
</evidence>
<feature type="transmembrane region" description="Helical" evidence="13">
    <location>
        <begin position="20"/>
        <end position="49"/>
    </location>
</feature>
<dbReference type="RefSeq" id="WP_155108758.1">
    <property type="nucleotide sequence ID" value="NZ_WMJZ01000017.1"/>
</dbReference>
<feature type="transmembrane region" description="Helical" evidence="13">
    <location>
        <begin position="238"/>
        <end position="260"/>
    </location>
</feature>
<comment type="function">
    <text evidence="13">Na(+)/H(+) antiporter that extrudes sodium in exchange for external protons.</text>
</comment>
<dbReference type="Pfam" id="PF06450">
    <property type="entry name" value="NhaB"/>
    <property type="match status" value="1"/>
</dbReference>
<feature type="transmembrane region" description="Helical" evidence="13">
    <location>
        <begin position="351"/>
        <end position="368"/>
    </location>
</feature>
<dbReference type="GO" id="GO:0015385">
    <property type="term" value="F:sodium:proton antiporter activity"/>
    <property type="evidence" value="ECO:0007669"/>
    <property type="project" value="UniProtKB-UniRule"/>
</dbReference>
<evidence type="ECO:0000256" key="4">
    <source>
        <dbReference type="ARBA" id="ARBA00022449"/>
    </source>
</evidence>
<comment type="caution">
    <text evidence="15">The sequence shown here is derived from an EMBL/GenBank/DDBJ whole genome shotgun (WGS) entry which is preliminary data.</text>
</comment>
<dbReference type="NCBIfam" id="TIGR00774">
    <property type="entry name" value="NhaB"/>
    <property type="match status" value="1"/>
</dbReference>
<feature type="transmembrane region" description="Helical" evidence="13">
    <location>
        <begin position="453"/>
        <end position="471"/>
    </location>
</feature>
<protein>
    <recommendedName>
        <fullName evidence="13 14">Na(+)/H(+) antiporter NhaB</fullName>
    </recommendedName>
    <alternativeName>
        <fullName evidence="13">Sodium/proton antiporter NhaB</fullName>
    </alternativeName>
</protein>
<gene>
    <name evidence="13 15" type="primary">nhaB</name>
    <name evidence="15" type="ORF">GJV78_12995</name>
</gene>
<keyword evidence="9 13" id="KW-0915">Sodium</keyword>
<keyword evidence="10 13" id="KW-0406">Ion transport</keyword>
<dbReference type="GO" id="GO:0005886">
    <property type="term" value="C:plasma membrane"/>
    <property type="evidence" value="ECO:0007669"/>
    <property type="project" value="UniProtKB-SubCell"/>
</dbReference>
<evidence type="ECO:0000256" key="5">
    <source>
        <dbReference type="ARBA" id="ARBA00022475"/>
    </source>
</evidence>
<keyword evidence="8 13" id="KW-1133">Transmembrane helix</keyword>
<keyword evidence="12 13" id="KW-0739">Sodium transport</keyword>
<dbReference type="PANTHER" id="PTHR43302">
    <property type="entry name" value="TRANSPORTER ARSB-RELATED"/>
    <property type="match status" value="1"/>
</dbReference>
<dbReference type="OrthoDB" id="5288732at2"/>
<evidence type="ECO:0000256" key="3">
    <source>
        <dbReference type="ARBA" id="ARBA00022448"/>
    </source>
</evidence>
<sequence length="513" mass="56424">MELSWSRAMWRNFLGQSPDWYKLTLLLFLIVNPLVFFINPFVAGWLLVAEFIFTLAMALKCYPLLPGGLLAVEAVLTGMTSAAHVRAEVAANLEVLLLLMFMVAGIYFMKQLLLFIFTRLLLSIRSKTLLSLAFCIAAAFLSAFLDALTVVAVVISVAVGFYGIWHRVASSRGDDHDILDDTHVGAHDKSVLEQFRAFLRSLMMHAGVGTALGGVMTMVGEPQNLIIARAAGWHFSDFFLRMSPVTVPVLVCGLLTCALVEKMRWFGYGEALPEEVREVLQQFDDRTRQQRSRQDRLRLVVQAIIGVWLIIALALHLAEVGLIGLSVIILATSLTGVTDEHAIGKAFTESLPFTALLTVFFSIVAVIIDQQLFSPIIHFVLQASEHAQLSLFYLFNGLLSSISDNVFVGTIYINEAKAAMESGAISLGQYELLAVAINTGTNLPSVATPNGQAAFLFLLTSALAPLIRLSYGRMVWMALPYTLVLTLVGLLCVEFSLTPLTEWMTQSGWLTLP</sequence>
<dbReference type="HAMAP" id="MF_01599">
    <property type="entry name" value="NhaB"/>
    <property type="match status" value="1"/>
</dbReference>
<dbReference type="EMBL" id="WMJZ01000017">
    <property type="protein sequence ID" value="MTH47155.1"/>
    <property type="molecule type" value="Genomic_DNA"/>
</dbReference>
<keyword evidence="6" id="KW-0997">Cell inner membrane</keyword>
<keyword evidence="7 13" id="KW-0812">Transmembrane</keyword>
<evidence type="ECO:0000313" key="16">
    <source>
        <dbReference type="Proteomes" id="UP000477739"/>
    </source>
</evidence>
<evidence type="ECO:0000256" key="7">
    <source>
        <dbReference type="ARBA" id="ARBA00022692"/>
    </source>
</evidence>
<keyword evidence="5 13" id="KW-1003">Cell membrane</keyword>
<comment type="catalytic activity">
    <reaction evidence="13">
        <text>2 Na(+)(in) + 3 H(+)(out) = 2 Na(+)(out) + 3 H(+)(in)</text>
        <dbReference type="Rhea" id="RHEA:29247"/>
        <dbReference type="ChEBI" id="CHEBI:15378"/>
        <dbReference type="ChEBI" id="CHEBI:29101"/>
    </reaction>
</comment>
<evidence type="ECO:0000256" key="11">
    <source>
        <dbReference type="ARBA" id="ARBA00023136"/>
    </source>
</evidence>
<keyword evidence="3 13" id="KW-0813">Transport</keyword>
<evidence type="ECO:0000256" key="14">
    <source>
        <dbReference type="NCBIfam" id="TIGR00774"/>
    </source>
</evidence>
<feature type="transmembrane region" description="Helical" evidence="13">
    <location>
        <begin position="478"/>
        <end position="497"/>
    </location>
</feature>
<dbReference type="NCBIfam" id="NF007093">
    <property type="entry name" value="PRK09547.1"/>
    <property type="match status" value="1"/>
</dbReference>
<reference evidence="15 16" key="1">
    <citation type="submission" date="2019-11" db="EMBL/GenBank/DDBJ databases">
        <title>Escherichia alba sp. nov. isolated from the gut of plastic-eating superworms Zophobas atratus.</title>
        <authorList>
            <person name="Yang Y."/>
        </authorList>
    </citation>
    <scope>NUCLEOTIDE SEQUENCE [LARGE SCALE GENOMIC DNA]</scope>
    <source>
        <strain evidence="16">BIT-B35</strain>
    </source>
</reference>
<evidence type="ECO:0000256" key="2">
    <source>
        <dbReference type="ARBA" id="ARBA00006036"/>
    </source>
</evidence>
<evidence type="ECO:0000256" key="10">
    <source>
        <dbReference type="ARBA" id="ARBA00023065"/>
    </source>
</evidence>
<dbReference type="PANTHER" id="PTHR43302:SF1">
    <property type="entry name" value="NA(+)_H(+) ANTIPORTER NHAB"/>
    <property type="match status" value="1"/>
</dbReference>
<evidence type="ECO:0000256" key="8">
    <source>
        <dbReference type="ARBA" id="ARBA00022989"/>
    </source>
</evidence>
<feature type="transmembrane region" description="Helical" evidence="13">
    <location>
        <begin position="89"/>
        <end position="108"/>
    </location>
</feature>
<keyword evidence="11 13" id="KW-0472">Membrane</keyword>
<feature type="transmembrane region" description="Helical" evidence="13">
    <location>
        <begin position="61"/>
        <end position="83"/>
    </location>
</feature>
<evidence type="ECO:0000256" key="6">
    <source>
        <dbReference type="ARBA" id="ARBA00022519"/>
    </source>
</evidence>
<comment type="similarity">
    <text evidence="2 13">Belongs to the NhaB Na(+)/H(+) (TC 2.A.34) antiporter family.</text>
</comment>
<comment type="subcellular location">
    <subcellularLocation>
        <location evidence="1 13">Cell membrane</location>
        <topology evidence="1 13">Multi-pass membrane protein</topology>
    </subcellularLocation>
</comment>
<feature type="transmembrane region" description="Helical" evidence="13">
    <location>
        <begin position="389"/>
        <end position="413"/>
    </location>
</feature>
<evidence type="ECO:0000256" key="12">
    <source>
        <dbReference type="ARBA" id="ARBA00023201"/>
    </source>
</evidence>
<organism evidence="15 16">
    <name type="scientific">Intestinirhabdus alba</name>
    <dbReference type="NCBI Taxonomy" id="2899544"/>
    <lineage>
        <taxon>Bacteria</taxon>
        <taxon>Pseudomonadati</taxon>
        <taxon>Pseudomonadota</taxon>
        <taxon>Gammaproteobacteria</taxon>
        <taxon>Enterobacterales</taxon>
        <taxon>Enterobacteriaceae</taxon>
        <taxon>Intestinirhabdus</taxon>
    </lineage>
</organism>
<keyword evidence="4 13" id="KW-0050">Antiport</keyword>
<accession>A0A6L6ILW0</accession>
<dbReference type="AlphaFoldDB" id="A0A6L6ILW0"/>
<keyword evidence="16" id="KW-1185">Reference proteome</keyword>
<evidence type="ECO:0000313" key="15">
    <source>
        <dbReference type="EMBL" id="MTH47155.1"/>
    </source>
</evidence>